<proteinExistence type="predicted"/>
<reference evidence="1" key="1">
    <citation type="submission" date="2021-07" db="EMBL/GenBank/DDBJ databases">
        <title>Genome Resource of American Ginseng Black Spot Pathogen Alternaria panax.</title>
        <authorList>
            <person name="Qiu C."/>
            <person name="Wang W."/>
            <person name="Liu Z."/>
        </authorList>
    </citation>
    <scope>NUCLEOTIDE SEQUENCE</scope>
    <source>
        <strain evidence="1">BNCC115425</strain>
    </source>
</reference>
<name>A0AAD4F8B5_9PLEO</name>
<gene>
    <name evidence="1" type="ORF">G6011_07744</name>
</gene>
<protein>
    <submittedName>
        <fullName evidence="1">Uncharacterized protein</fullName>
    </submittedName>
</protein>
<dbReference type="AlphaFoldDB" id="A0AAD4F8B5"/>
<accession>A0AAD4F8B5</accession>
<evidence type="ECO:0000313" key="1">
    <source>
        <dbReference type="EMBL" id="KAG9185200.1"/>
    </source>
</evidence>
<organism evidence="1 2">
    <name type="scientific">Alternaria panax</name>
    <dbReference type="NCBI Taxonomy" id="48097"/>
    <lineage>
        <taxon>Eukaryota</taxon>
        <taxon>Fungi</taxon>
        <taxon>Dikarya</taxon>
        <taxon>Ascomycota</taxon>
        <taxon>Pezizomycotina</taxon>
        <taxon>Dothideomycetes</taxon>
        <taxon>Pleosporomycetidae</taxon>
        <taxon>Pleosporales</taxon>
        <taxon>Pleosporineae</taxon>
        <taxon>Pleosporaceae</taxon>
        <taxon>Alternaria</taxon>
        <taxon>Alternaria sect. Panax</taxon>
    </lineage>
</organism>
<evidence type="ECO:0000313" key="2">
    <source>
        <dbReference type="Proteomes" id="UP001199106"/>
    </source>
</evidence>
<dbReference type="EMBL" id="JAANER010000011">
    <property type="protein sequence ID" value="KAG9185200.1"/>
    <property type="molecule type" value="Genomic_DNA"/>
</dbReference>
<dbReference type="Proteomes" id="UP001199106">
    <property type="component" value="Unassembled WGS sequence"/>
</dbReference>
<sequence length="109" mass="12594">MILNNNNKCGFDVWIRQVIASEPTSRKRQGEDCGYMSGNEILKVKVGKGQKFVAPVPVLSHTFKVARRPADWQTSYQYEFNWPKDNGKIWQVNLRLSHLYIFCCSSHTS</sequence>
<comment type="caution">
    <text evidence="1">The sequence shown here is derived from an EMBL/GenBank/DDBJ whole genome shotgun (WGS) entry which is preliminary data.</text>
</comment>
<keyword evidence="2" id="KW-1185">Reference proteome</keyword>